<proteinExistence type="predicted"/>
<protein>
    <submittedName>
        <fullName evidence="1">Uncharacterized protein</fullName>
    </submittedName>
</protein>
<gene>
    <name evidence="1" type="ORF">N177_4008</name>
</gene>
<dbReference type="EMBL" id="AWXZ01000040">
    <property type="protein sequence ID" value="ESR22871.1"/>
    <property type="molecule type" value="Genomic_DNA"/>
</dbReference>
<sequence length="159" mass="17181">MKMLRTIRLDASDEHVFAPAAAPGELAVSGAFAFAAIEPEGLAGKTRQAFANGFLGLTSFGRATFVAVTEADEVELEAAREALARHFVEHYGAPGLAEARPEAEAELAFAMDLAKDALLNTIFTVWRGIGEDGGIREAFRIVEPTREPQHARVWDVVEE</sequence>
<evidence type="ECO:0000313" key="2">
    <source>
        <dbReference type="Proteomes" id="UP000017819"/>
    </source>
</evidence>
<dbReference type="OrthoDB" id="7355897at2"/>
<accession>V4R9M0</accession>
<evidence type="ECO:0000313" key="1">
    <source>
        <dbReference type="EMBL" id="ESR22871.1"/>
    </source>
</evidence>
<dbReference type="Pfam" id="PF20115">
    <property type="entry name" value="DUF6505"/>
    <property type="match status" value="1"/>
</dbReference>
<dbReference type="Proteomes" id="UP000017819">
    <property type="component" value="Unassembled WGS sequence"/>
</dbReference>
<dbReference type="eggNOG" id="ENOG502ZBK2">
    <property type="taxonomic scope" value="Bacteria"/>
</dbReference>
<reference evidence="1 2" key="1">
    <citation type="journal article" date="2014" name="Genome Announc.">
        <title>Draft Genome Sequence of Lutibaculum baratangense Strain AMV1T, Isolated from a Mud Volcano in Andamans, India.</title>
        <authorList>
            <person name="Singh A."/>
            <person name="Sreenivas A."/>
            <person name="Sathyanarayana Reddy G."/>
            <person name="Pinnaka A.K."/>
            <person name="Shivaji S."/>
        </authorList>
    </citation>
    <scope>NUCLEOTIDE SEQUENCE [LARGE SCALE GENOMIC DNA]</scope>
    <source>
        <strain evidence="1 2">AMV1</strain>
    </source>
</reference>
<organism evidence="1 2">
    <name type="scientific">Lutibaculum baratangense AMV1</name>
    <dbReference type="NCBI Taxonomy" id="631454"/>
    <lineage>
        <taxon>Bacteria</taxon>
        <taxon>Pseudomonadati</taxon>
        <taxon>Pseudomonadota</taxon>
        <taxon>Alphaproteobacteria</taxon>
        <taxon>Hyphomicrobiales</taxon>
        <taxon>Tepidamorphaceae</taxon>
        <taxon>Lutibaculum</taxon>
    </lineage>
</organism>
<comment type="caution">
    <text evidence="1">The sequence shown here is derived from an EMBL/GenBank/DDBJ whole genome shotgun (WGS) entry which is preliminary data.</text>
</comment>
<name>V4R9M0_9HYPH</name>
<dbReference type="InterPro" id="IPR045442">
    <property type="entry name" value="DUF6505"/>
</dbReference>
<keyword evidence="2" id="KW-1185">Reference proteome</keyword>
<dbReference type="PATRIC" id="fig|631454.5.peg.3960"/>
<dbReference type="AlphaFoldDB" id="V4R9M0"/>
<dbReference type="STRING" id="631454.N177_4008"/>